<keyword evidence="2" id="KW-1185">Reference proteome</keyword>
<evidence type="ECO:0000313" key="1">
    <source>
        <dbReference type="EMBL" id="TFK63982.1"/>
    </source>
</evidence>
<name>A0ACD3AGK8_9AGAR</name>
<dbReference type="EMBL" id="ML208494">
    <property type="protein sequence ID" value="TFK63982.1"/>
    <property type="molecule type" value="Genomic_DNA"/>
</dbReference>
<accession>A0ACD3AGK8</accession>
<gene>
    <name evidence="1" type="ORF">BDN72DRAFT_290174</name>
</gene>
<evidence type="ECO:0000313" key="2">
    <source>
        <dbReference type="Proteomes" id="UP000308600"/>
    </source>
</evidence>
<organism evidence="1 2">
    <name type="scientific">Pluteus cervinus</name>
    <dbReference type="NCBI Taxonomy" id="181527"/>
    <lineage>
        <taxon>Eukaryota</taxon>
        <taxon>Fungi</taxon>
        <taxon>Dikarya</taxon>
        <taxon>Basidiomycota</taxon>
        <taxon>Agaricomycotina</taxon>
        <taxon>Agaricomycetes</taxon>
        <taxon>Agaricomycetidae</taxon>
        <taxon>Agaricales</taxon>
        <taxon>Pluteineae</taxon>
        <taxon>Pluteaceae</taxon>
        <taxon>Pluteus</taxon>
    </lineage>
</organism>
<dbReference type="Proteomes" id="UP000308600">
    <property type="component" value="Unassembled WGS sequence"/>
</dbReference>
<protein>
    <submittedName>
        <fullName evidence="1">Uncharacterized protein</fullName>
    </submittedName>
</protein>
<sequence>MLLDSGDGTCSLDGSQIPDGPKLPQNSTFWHSFRTQVNRWTRTTRNENSQTSLTRLFEVEVVERQSFPSVAFWLPPSKSGQLMAPSRSQREARALSIGLCDVEAVERQSGLPCGRVVDIVIAMSLNLARMSSNLMYLGRHPTEVIQTPSLLAERLQYKYWSVSTRIISTSISSLSL</sequence>
<proteinExistence type="predicted"/>
<reference evidence="1 2" key="1">
    <citation type="journal article" date="2019" name="Nat. Ecol. Evol.">
        <title>Megaphylogeny resolves global patterns of mushroom evolution.</title>
        <authorList>
            <person name="Varga T."/>
            <person name="Krizsan K."/>
            <person name="Foldi C."/>
            <person name="Dima B."/>
            <person name="Sanchez-Garcia M."/>
            <person name="Sanchez-Ramirez S."/>
            <person name="Szollosi G.J."/>
            <person name="Szarkandi J.G."/>
            <person name="Papp V."/>
            <person name="Albert L."/>
            <person name="Andreopoulos W."/>
            <person name="Angelini C."/>
            <person name="Antonin V."/>
            <person name="Barry K.W."/>
            <person name="Bougher N.L."/>
            <person name="Buchanan P."/>
            <person name="Buyck B."/>
            <person name="Bense V."/>
            <person name="Catcheside P."/>
            <person name="Chovatia M."/>
            <person name="Cooper J."/>
            <person name="Damon W."/>
            <person name="Desjardin D."/>
            <person name="Finy P."/>
            <person name="Geml J."/>
            <person name="Haridas S."/>
            <person name="Hughes K."/>
            <person name="Justo A."/>
            <person name="Karasinski D."/>
            <person name="Kautmanova I."/>
            <person name="Kiss B."/>
            <person name="Kocsube S."/>
            <person name="Kotiranta H."/>
            <person name="LaButti K.M."/>
            <person name="Lechner B.E."/>
            <person name="Liimatainen K."/>
            <person name="Lipzen A."/>
            <person name="Lukacs Z."/>
            <person name="Mihaltcheva S."/>
            <person name="Morgado L.N."/>
            <person name="Niskanen T."/>
            <person name="Noordeloos M.E."/>
            <person name="Ohm R.A."/>
            <person name="Ortiz-Santana B."/>
            <person name="Ovrebo C."/>
            <person name="Racz N."/>
            <person name="Riley R."/>
            <person name="Savchenko A."/>
            <person name="Shiryaev A."/>
            <person name="Soop K."/>
            <person name="Spirin V."/>
            <person name="Szebenyi C."/>
            <person name="Tomsovsky M."/>
            <person name="Tulloss R.E."/>
            <person name="Uehling J."/>
            <person name="Grigoriev I.V."/>
            <person name="Vagvolgyi C."/>
            <person name="Papp T."/>
            <person name="Martin F.M."/>
            <person name="Miettinen O."/>
            <person name="Hibbett D.S."/>
            <person name="Nagy L.G."/>
        </authorList>
    </citation>
    <scope>NUCLEOTIDE SEQUENCE [LARGE SCALE GENOMIC DNA]</scope>
    <source>
        <strain evidence="1 2">NL-1719</strain>
    </source>
</reference>